<proteinExistence type="predicted"/>
<dbReference type="Proteomes" id="UP000190750">
    <property type="component" value="Unassembled WGS sequence"/>
</dbReference>
<dbReference type="InterPro" id="IPR052931">
    <property type="entry name" value="Prophage_regulatory_activator"/>
</dbReference>
<dbReference type="InterPro" id="IPR010260">
    <property type="entry name" value="AlpA"/>
</dbReference>
<comment type="caution">
    <text evidence="1">The sequence shown here is derived from an EMBL/GenBank/DDBJ whole genome shotgun (WGS) entry which is preliminary data.</text>
</comment>
<dbReference type="OrthoDB" id="5398721at2"/>
<dbReference type="EMBL" id="MTJN01000002">
    <property type="protein sequence ID" value="OOV07713.1"/>
    <property type="molecule type" value="Genomic_DNA"/>
</dbReference>
<dbReference type="AlphaFoldDB" id="A0A1T1AUM1"/>
<dbReference type="STRING" id="28066.RF819_14165"/>
<evidence type="ECO:0000313" key="2">
    <source>
        <dbReference type="Proteomes" id="UP000190750"/>
    </source>
</evidence>
<name>A0A1T1AUM1_RHOFE</name>
<evidence type="ECO:0000313" key="1">
    <source>
        <dbReference type="EMBL" id="OOV07713.1"/>
    </source>
</evidence>
<accession>A0A1T1AUM1</accession>
<dbReference type="Pfam" id="PF05930">
    <property type="entry name" value="Phage_AlpA"/>
    <property type="match status" value="1"/>
</dbReference>
<dbReference type="PANTHER" id="PTHR36154:SF1">
    <property type="entry name" value="DNA-BINDING TRANSCRIPTIONAL ACTIVATOR ALPA"/>
    <property type="match status" value="1"/>
</dbReference>
<dbReference type="RefSeq" id="WP_078365560.1">
    <property type="nucleotide sequence ID" value="NZ_MTJN01000002.1"/>
</dbReference>
<keyword evidence="2" id="KW-1185">Reference proteome</keyword>
<dbReference type="Gene3D" id="1.10.238.160">
    <property type="match status" value="1"/>
</dbReference>
<reference evidence="1 2" key="1">
    <citation type="submission" date="2017-01" db="EMBL/GenBank/DDBJ databases">
        <title>Genome sequencing of Rhodoferax fermentans JCM 7819.</title>
        <authorList>
            <person name="Kim Y.J."/>
            <person name="Farh M.E.-A."/>
            <person name="Yang D.-C."/>
        </authorList>
    </citation>
    <scope>NUCLEOTIDE SEQUENCE [LARGE SCALE GENOMIC DNA]</scope>
    <source>
        <strain evidence="1 2">JCM 7819</strain>
    </source>
</reference>
<organism evidence="1 2">
    <name type="scientific">Rhodoferax fermentans</name>
    <dbReference type="NCBI Taxonomy" id="28066"/>
    <lineage>
        <taxon>Bacteria</taxon>
        <taxon>Pseudomonadati</taxon>
        <taxon>Pseudomonadota</taxon>
        <taxon>Betaproteobacteria</taxon>
        <taxon>Burkholderiales</taxon>
        <taxon>Comamonadaceae</taxon>
        <taxon>Rhodoferax</taxon>
    </lineage>
</organism>
<gene>
    <name evidence="1" type="ORF">RF819_14165</name>
</gene>
<sequence>MQTQANTPAPSPETLLRLPAVVARVGLQKSAIYEMMNRKPPAFPRALKISRRAVVWPASSIEKWIGERIAAAGTEAQS</sequence>
<dbReference type="PANTHER" id="PTHR36154">
    <property type="entry name" value="DNA-BINDING TRANSCRIPTIONAL ACTIVATOR ALPA"/>
    <property type="match status" value="1"/>
</dbReference>
<protein>
    <submittedName>
        <fullName evidence="1">Uncharacterized protein</fullName>
    </submittedName>
</protein>